<sequence>MESPASSSHEAMIHHQATYDTPSSHCFNLLQVQSLQHVHHNRVQHFPVAEMDSPFARGPTTELMVNHHTFPNGMVNLTNAHPVNFSQGFNCFPSPGPVIAPVSVPYGTPIQTPNPPPSNVNLEHQLSAWPYDTLGTRTVSPVEHHVYDFASSADRIPSDFTSQGSMNLSGVHCLPPARSLQQRRSPDNVSGFTFVMEDGIRPARHRESRVQTKEESDERREKNKKLKEMGGVCLWCYRMKKTCEPQLPCPRCQDSKSKCIRRPAELSLLPCQDMHQDSTSFQTPKPEDIFSSLQKISQCASSQAVVSFCQCNGEVIDYWVMHAADLDATNMNTSSGLSQQLILKLLKCVQSKEMDKFETQFPGSSLVQTAVTMHKLLSAILCLFKTQVYVRATDLEQTRIVMFYVLALCLRGLCELSDELGSEAYSLIKQKSDYDGEPAGMKNDCSGASCVNPVWVAVGLYHRVLEALSSFELPQPMAGIFADVKIRSNMVLSNIYCVKEKIPHVFGSKLEKEKLEAEKKVSFEQHIPPVSCCQYFNVAICSRPFDQNLPSTDIHRQTYQSSDVSYDAEFLLNESFESPTLAAPFLESQPQDLSQMTDGADDWENLEAELSQIYPFDESLTDSDAFGRNTLLGDWSTPSPTDSWGGTTLVNSADSSMIGSY</sequence>
<evidence type="ECO:0000256" key="1">
    <source>
        <dbReference type="SAM" id="MobiDB-lite"/>
    </source>
</evidence>
<protein>
    <recommendedName>
        <fullName evidence="4">Zn(2)-C6 fungal-type domain-containing protein</fullName>
    </recommendedName>
</protein>
<gene>
    <name evidence="2" type="ORF">P174DRAFT_373248</name>
</gene>
<dbReference type="RefSeq" id="XP_024681256.1">
    <property type="nucleotide sequence ID" value="XM_024822486.1"/>
</dbReference>
<organism evidence="2 3">
    <name type="scientific">Aspergillus novofumigatus (strain IBT 16806)</name>
    <dbReference type="NCBI Taxonomy" id="1392255"/>
    <lineage>
        <taxon>Eukaryota</taxon>
        <taxon>Fungi</taxon>
        <taxon>Dikarya</taxon>
        <taxon>Ascomycota</taxon>
        <taxon>Pezizomycotina</taxon>
        <taxon>Eurotiomycetes</taxon>
        <taxon>Eurotiomycetidae</taxon>
        <taxon>Eurotiales</taxon>
        <taxon>Aspergillaceae</taxon>
        <taxon>Aspergillus</taxon>
        <taxon>Aspergillus subgen. Fumigati</taxon>
    </lineage>
</organism>
<dbReference type="OrthoDB" id="4227365at2759"/>
<keyword evidence="3" id="KW-1185">Reference proteome</keyword>
<reference evidence="3" key="1">
    <citation type="journal article" date="2018" name="Proc. Natl. Acad. Sci. U.S.A.">
        <title>Linking secondary metabolites to gene clusters through genome sequencing of six diverse Aspergillus species.</title>
        <authorList>
            <person name="Kaerboelling I."/>
            <person name="Vesth T.C."/>
            <person name="Frisvad J.C."/>
            <person name="Nybo J.L."/>
            <person name="Theobald S."/>
            <person name="Kuo A."/>
            <person name="Bowyer P."/>
            <person name="Matsuda Y."/>
            <person name="Mondo S."/>
            <person name="Lyhne E.K."/>
            <person name="Kogle M.E."/>
            <person name="Clum A."/>
            <person name="Lipzen A."/>
            <person name="Salamov A."/>
            <person name="Ngan C.Y."/>
            <person name="Daum C."/>
            <person name="Chiniquy J."/>
            <person name="Barry K."/>
            <person name="LaButti K."/>
            <person name="Haridas S."/>
            <person name="Simmons B.A."/>
            <person name="Magnuson J.K."/>
            <person name="Mortensen U.H."/>
            <person name="Larsen T.O."/>
            <person name="Grigoriev I.V."/>
            <person name="Baker S.E."/>
            <person name="Andersen M.R."/>
        </authorList>
    </citation>
    <scope>NUCLEOTIDE SEQUENCE [LARGE SCALE GENOMIC DNA]</scope>
    <source>
        <strain evidence="3">IBT 16806</strain>
    </source>
</reference>
<dbReference type="OMA" id="NRICFRS"/>
<dbReference type="GeneID" id="36529812"/>
<proteinExistence type="predicted"/>
<feature type="region of interest" description="Disordered" evidence="1">
    <location>
        <begin position="204"/>
        <end position="223"/>
    </location>
</feature>
<evidence type="ECO:0008006" key="4">
    <source>
        <dbReference type="Google" id="ProtNLM"/>
    </source>
</evidence>
<dbReference type="Proteomes" id="UP000234474">
    <property type="component" value="Unassembled WGS sequence"/>
</dbReference>
<dbReference type="VEuPathDB" id="FungiDB:P174DRAFT_373248"/>
<evidence type="ECO:0000313" key="2">
    <source>
        <dbReference type="EMBL" id="PKX92661.1"/>
    </source>
</evidence>
<dbReference type="AlphaFoldDB" id="A0A2I1C4Z3"/>
<feature type="compositionally biased region" description="Basic and acidic residues" evidence="1">
    <location>
        <begin position="208"/>
        <end position="221"/>
    </location>
</feature>
<comment type="caution">
    <text evidence="2">The sequence shown here is derived from an EMBL/GenBank/DDBJ whole genome shotgun (WGS) entry which is preliminary data.</text>
</comment>
<evidence type="ECO:0000313" key="3">
    <source>
        <dbReference type="Proteomes" id="UP000234474"/>
    </source>
</evidence>
<dbReference type="EMBL" id="MSZS01000005">
    <property type="protein sequence ID" value="PKX92661.1"/>
    <property type="molecule type" value="Genomic_DNA"/>
</dbReference>
<accession>A0A2I1C4Z3</accession>
<name>A0A2I1C4Z3_ASPN1</name>